<organism evidence="2 3">
    <name type="scientific">Halodurantibacterium flavum</name>
    <dbReference type="NCBI Taxonomy" id="1382802"/>
    <lineage>
        <taxon>Bacteria</taxon>
        <taxon>Pseudomonadati</taxon>
        <taxon>Pseudomonadota</taxon>
        <taxon>Alphaproteobacteria</taxon>
        <taxon>Rhodobacterales</taxon>
        <taxon>Paracoccaceae</taxon>
        <taxon>Halodurantibacterium</taxon>
    </lineage>
</organism>
<protein>
    <submittedName>
        <fullName evidence="2">Uncharacterized protein</fullName>
    </submittedName>
</protein>
<dbReference type="RefSeq" id="WP_390259875.1">
    <property type="nucleotide sequence ID" value="NZ_JBHUGH010000003.1"/>
</dbReference>
<dbReference type="Proteomes" id="UP001597353">
    <property type="component" value="Unassembled WGS sequence"/>
</dbReference>
<proteinExistence type="predicted"/>
<sequence length="114" mass="12995">MPDHRKEEARALSRDERDLALRARYPVLGRLGDGELNDLIGRLRDRRDRAKEIASRQRREIRGKGRPSSTVPAAADGGSQSKLHYLNCALRRAQEEVRRRKDVEDLRPGRSIAG</sequence>
<accession>A0ABW4S2I3</accession>
<evidence type="ECO:0000313" key="2">
    <source>
        <dbReference type="EMBL" id="MFD1911548.1"/>
    </source>
</evidence>
<evidence type="ECO:0000313" key="3">
    <source>
        <dbReference type="Proteomes" id="UP001597353"/>
    </source>
</evidence>
<dbReference type="EMBL" id="JBHUGH010000003">
    <property type="protein sequence ID" value="MFD1911548.1"/>
    <property type="molecule type" value="Genomic_DNA"/>
</dbReference>
<reference evidence="3" key="1">
    <citation type="journal article" date="2019" name="Int. J. Syst. Evol. Microbiol.">
        <title>The Global Catalogue of Microorganisms (GCM) 10K type strain sequencing project: providing services to taxonomists for standard genome sequencing and annotation.</title>
        <authorList>
            <consortium name="The Broad Institute Genomics Platform"/>
            <consortium name="The Broad Institute Genome Sequencing Center for Infectious Disease"/>
            <person name="Wu L."/>
            <person name="Ma J."/>
        </authorList>
    </citation>
    <scope>NUCLEOTIDE SEQUENCE [LARGE SCALE GENOMIC DNA]</scope>
    <source>
        <strain evidence="3">CGMCC 4.7242</strain>
    </source>
</reference>
<gene>
    <name evidence="2" type="ORF">ACFSGJ_04885</name>
</gene>
<feature type="region of interest" description="Disordered" evidence="1">
    <location>
        <begin position="51"/>
        <end position="82"/>
    </location>
</feature>
<comment type="caution">
    <text evidence="2">The sequence shown here is derived from an EMBL/GenBank/DDBJ whole genome shotgun (WGS) entry which is preliminary data.</text>
</comment>
<name>A0ABW4S2I3_9RHOB</name>
<feature type="compositionally biased region" description="Basic and acidic residues" evidence="1">
    <location>
        <begin position="51"/>
        <end position="63"/>
    </location>
</feature>
<evidence type="ECO:0000256" key="1">
    <source>
        <dbReference type="SAM" id="MobiDB-lite"/>
    </source>
</evidence>
<keyword evidence="3" id="KW-1185">Reference proteome</keyword>